<dbReference type="CDD" id="cd00165">
    <property type="entry name" value="S4"/>
    <property type="match status" value="1"/>
</dbReference>
<comment type="similarity">
    <text evidence="1 7 8">Belongs to the universal ribosomal protein uS4 family.</text>
</comment>
<evidence type="ECO:0000256" key="5">
    <source>
        <dbReference type="ARBA" id="ARBA00023274"/>
    </source>
</evidence>
<dbReference type="GO" id="GO:0006412">
    <property type="term" value="P:translation"/>
    <property type="evidence" value="ECO:0007669"/>
    <property type="project" value="UniProtKB-UniRule"/>
</dbReference>
<evidence type="ECO:0000313" key="13">
    <source>
        <dbReference type="Proteomes" id="UP000178774"/>
    </source>
</evidence>
<dbReference type="SUPFAM" id="SSF55174">
    <property type="entry name" value="Alpha-L RNA-binding motif"/>
    <property type="match status" value="1"/>
</dbReference>
<evidence type="ECO:0000256" key="1">
    <source>
        <dbReference type="ARBA" id="ARBA00007465"/>
    </source>
</evidence>
<name>A0A1G2HTW2_9BACT</name>
<evidence type="ECO:0000313" key="12">
    <source>
        <dbReference type="EMBL" id="OGZ65895.1"/>
    </source>
</evidence>
<evidence type="ECO:0000256" key="8">
    <source>
        <dbReference type="RuleBase" id="RU003699"/>
    </source>
</evidence>
<feature type="region of interest" description="Disordered" evidence="9">
    <location>
        <begin position="1"/>
        <end position="39"/>
    </location>
</feature>
<protein>
    <recommendedName>
        <fullName evidence="6 7">Small ribosomal subunit protein uS4</fullName>
    </recommendedName>
</protein>
<keyword evidence="4 7" id="KW-0689">Ribosomal protein</keyword>
<dbReference type="Pfam" id="PF00163">
    <property type="entry name" value="Ribosomal_S4"/>
    <property type="match status" value="1"/>
</dbReference>
<dbReference type="SMART" id="SM01390">
    <property type="entry name" value="Ribosomal_S4"/>
    <property type="match status" value="1"/>
</dbReference>
<comment type="subunit">
    <text evidence="7">Part of the 30S ribosomal subunit. Contacts protein S5. The interaction surface between S4 and S5 is involved in control of translational fidelity.</text>
</comment>
<feature type="domain" description="Small ribosomal subunit protein uS4 N-terminal" evidence="11">
    <location>
        <begin position="20"/>
        <end position="85"/>
    </location>
</feature>
<dbReference type="HAMAP" id="MF_01306_B">
    <property type="entry name" value="Ribosomal_uS4_B"/>
    <property type="match status" value="1"/>
</dbReference>
<feature type="domain" description="RNA-binding S4" evidence="10">
    <location>
        <begin position="86"/>
        <end position="149"/>
    </location>
</feature>
<dbReference type="Pfam" id="PF01479">
    <property type="entry name" value="S4"/>
    <property type="match status" value="1"/>
</dbReference>
<evidence type="ECO:0000259" key="10">
    <source>
        <dbReference type="SMART" id="SM00363"/>
    </source>
</evidence>
<dbReference type="FunFam" id="3.10.290.10:FF:000001">
    <property type="entry name" value="30S ribosomal protein S4"/>
    <property type="match status" value="1"/>
</dbReference>
<dbReference type="Gene3D" id="1.10.1050.10">
    <property type="entry name" value="Ribosomal Protein S4 Delta 41, Chain A, domain 1"/>
    <property type="match status" value="1"/>
</dbReference>
<evidence type="ECO:0000256" key="6">
    <source>
        <dbReference type="ARBA" id="ARBA00035254"/>
    </source>
</evidence>
<evidence type="ECO:0000256" key="4">
    <source>
        <dbReference type="ARBA" id="ARBA00022980"/>
    </source>
</evidence>
<comment type="caution">
    <text evidence="12">The sequence shown here is derived from an EMBL/GenBank/DDBJ whole genome shotgun (WGS) entry which is preliminary data.</text>
</comment>
<dbReference type="PANTHER" id="PTHR11831">
    <property type="entry name" value="30S 40S RIBOSOMAL PROTEIN"/>
    <property type="match status" value="1"/>
</dbReference>
<dbReference type="PROSITE" id="PS00632">
    <property type="entry name" value="RIBOSOMAL_S4"/>
    <property type="match status" value="1"/>
</dbReference>
<accession>A0A1G2HTW2</accession>
<sequence length="196" mass="22174">MAEPFVKKPSSGKGSNDPFSPTGAPEKRKKREGAVSEYKKSLKEKQALKRLYGLSEKQFKKYVLNALDKMARVENVSDELIKNLEKRLDNVVFRLGYAKTRAMSRQLVSHAYFLINGKPVNIPSYKMSKGDVITIKESKKKKAMFTALTAMEKKPEPHAWLTLNKTNFEGKAIGEPSLAEVSPPVEISLIFEFYSR</sequence>
<dbReference type="PROSITE" id="PS50889">
    <property type="entry name" value="S4"/>
    <property type="match status" value="1"/>
</dbReference>
<keyword evidence="2 7" id="KW-0699">rRNA-binding</keyword>
<dbReference type="InterPro" id="IPR018079">
    <property type="entry name" value="Ribosomal_uS4_CS"/>
</dbReference>
<dbReference type="InterPro" id="IPR002942">
    <property type="entry name" value="S4_RNA-bd"/>
</dbReference>
<dbReference type="Proteomes" id="UP000178774">
    <property type="component" value="Unassembled WGS sequence"/>
</dbReference>
<keyword evidence="5 7" id="KW-0687">Ribonucleoprotein</keyword>
<dbReference type="NCBIfam" id="NF003717">
    <property type="entry name" value="PRK05327.1"/>
    <property type="match status" value="1"/>
</dbReference>
<proteinExistence type="inferred from homology"/>
<gene>
    <name evidence="7" type="primary">rpsD</name>
    <name evidence="12" type="ORF">A2822_00160</name>
</gene>
<dbReference type="InterPro" id="IPR036986">
    <property type="entry name" value="S4_RNA-bd_sf"/>
</dbReference>
<dbReference type="InterPro" id="IPR005709">
    <property type="entry name" value="Ribosomal_uS4_bac-type"/>
</dbReference>
<evidence type="ECO:0000256" key="2">
    <source>
        <dbReference type="ARBA" id="ARBA00022730"/>
    </source>
</evidence>
<dbReference type="GO" id="GO:0015935">
    <property type="term" value="C:small ribosomal subunit"/>
    <property type="evidence" value="ECO:0007669"/>
    <property type="project" value="InterPro"/>
</dbReference>
<dbReference type="Gene3D" id="3.10.290.10">
    <property type="entry name" value="RNA-binding S4 domain"/>
    <property type="match status" value="1"/>
</dbReference>
<keyword evidence="3 7" id="KW-0694">RNA-binding</keyword>
<dbReference type="PANTHER" id="PTHR11831:SF4">
    <property type="entry name" value="SMALL RIBOSOMAL SUBUNIT PROTEIN US4M"/>
    <property type="match status" value="1"/>
</dbReference>
<reference evidence="12 13" key="1">
    <citation type="journal article" date="2016" name="Nat. Commun.">
        <title>Thousands of microbial genomes shed light on interconnected biogeochemical processes in an aquifer system.</title>
        <authorList>
            <person name="Anantharaman K."/>
            <person name="Brown C.T."/>
            <person name="Hug L.A."/>
            <person name="Sharon I."/>
            <person name="Castelle C.J."/>
            <person name="Probst A.J."/>
            <person name="Thomas B.C."/>
            <person name="Singh A."/>
            <person name="Wilkins M.J."/>
            <person name="Karaoz U."/>
            <person name="Brodie E.L."/>
            <person name="Williams K.H."/>
            <person name="Hubbard S.S."/>
            <person name="Banfield J.F."/>
        </authorList>
    </citation>
    <scope>NUCLEOTIDE SEQUENCE [LARGE SCALE GENOMIC DNA]</scope>
</reference>
<evidence type="ECO:0000259" key="11">
    <source>
        <dbReference type="SMART" id="SM01390"/>
    </source>
</evidence>
<dbReference type="GO" id="GO:0003735">
    <property type="term" value="F:structural constituent of ribosome"/>
    <property type="evidence" value="ECO:0007669"/>
    <property type="project" value="InterPro"/>
</dbReference>
<dbReference type="SMART" id="SM00363">
    <property type="entry name" value="S4"/>
    <property type="match status" value="1"/>
</dbReference>
<dbReference type="InterPro" id="IPR022801">
    <property type="entry name" value="Ribosomal_uS4"/>
</dbReference>
<comment type="function">
    <text evidence="7">With S5 and S12 plays an important role in translational accuracy.</text>
</comment>
<evidence type="ECO:0000256" key="3">
    <source>
        <dbReference type="ARBA" id="ARBA00022884"/>
    </source>
</evidence>
<comment type="function">
    <text evidence="7">One of the primary rRNA binding proteins, it binds directly to 16S rRNA where it nucleates assembly of the body of the 30S subunit.</text>
</comment>
<evidence type="ECO:0000256" key="9">
    <source>
        <dbReference type="SAM" id="MobiDB-lite"/>
    </source>
</evidence>
<dbReference type="GO" id="GO:0019843">
    <property type="term" value="F:rRNA binding"/>
    <property type="evidence" value="ECO:0007669"/>
    <property type="project" value="UniProtKB-UniRule"/>
</dbReference>
<dbReference type="InterPro" id="IPR001912">
    <property type="entry name" value="Ribosomal_uS4_N"/>
</dbReference>
<evidence type="ECO:0000256" key="7">
    <source>
        <dbReference type="HAMAP-Rule" id="MF_01306"/>
    </source>
</evidence>
<dbReference type="GO" id="GO:0042274">
    <property type="term" value="P:ribosomal small subunit biogenesis"/>
    <property type="evidence" value="ECO:0007669"/>
    <property type="project" value="TreeGrafter"/>
</dbReference>
<dbReference type="EMBL" id="MHOP01000012">
    <property type="protein sequence ID" value="OGZ65895.1"/>
    <property type="molecule type" value="Genomic_DNA"/>
</dbReference>
<organism evidence="12 13">
    <name type="scientific">Candidatus Staskawiczbacteria bacterium RIFCSPHIGHO2_01_FULL_41_41</name>
    <dbReference type="NCBI Taxonomy" id="1802203"/>
    <lineage>
        <taxon>Bacteria</taxon>
        <taxon>Candidatus Staskawicziibacteriota</taxon>
    </lineage>
</organism>
<dbReference type="AlphaFoldDB" id="A0A1G2HTW2"/>